<evidence type="ECO:0000313" key="4">
    <source>
        <dbReference type="Proteomes" id="UP000007431"/>
    </source>
</evidence>
<feature type="transmembrane region" description="Helical" evidence="1">
    <location>
        <begin position="170"/>
        <end position="192"/>
    </location>
</feature>
<dbReference type="Proteomes" id="UP000007431">
    <property type="component" value="Unassembled WGS sequence"/>
</dbReference>
<proteinExistence type="predicted"/>
<evidence type="ECO:0000313" key="3">
    <source>
        <dbReference type="EMBL" id="EFI91151.1"/>
    </source>
</evidence>
<evidence type="ECO:0000256" key="1">
    <source>
        <dbReference type="SAM" id="Phobius"/>
    </source>
</evidence>
<organism evidence="4">
    <name type="scientific">Schizophyllum commune (strain H4-8 / FGSC 9210)</name>
    <name type="common">Split gill fungus</name>
    <dbReference type="NCBI Taxonomy" id="578458"/>
    <lineage>
        <taxon>Eukaryota</taxon>
        <taxon>Fungi</taxon>
        <taxon>Dikarya</taxon>
        <taxon>Basidiomycota</taxon>
        <taxon>Agaricomycotina</taxon>
        <taxon>Agaricomycetes</taxon>
        <taxon>Agaricomycetidae</taxon>
        <taxon>Agaricales</taxon>
        <taxon>Schizophyllaceae</taxon>
        <taxon>Schizophyllum</taxon>
    </lineage>
</organism>
<dbReference type="HOGENOM" id="CLU_006163_0_0_1"/>
<keyword evidence="1" id="KW-1133">Transmembrane helix</keyword>
<dbReference type="VEuPathDB" id="FungiDB:SCHCODRAFT_02518204"/>
<feature type="transmembrane region" description="Helical" evidence="1">
    <location>
        <begin position="102"/>
        <end position="119"/>
    </location>
</feature>
<reference evidence="3 4" key="1">
    <citation type="journal article" date="2010" name="Nat. Biotechnol.">
        <title>Genome sequence of the model mushroom Schizophyllum commune.</title>
        <authorList>
            <person name="Ohm R.A."/>
            <person name="de Jong J.F."/>
            <person name="Lugones L.G."/>
            <person name="Aerts A."/>
            <person name="Kothe E."/>
            <person name="Stajich J.E."/>
            <person name="de Vries R.P."/>
            <person name="Record E."/>
            <person name="Levasseur A."/>
            <person name="Baker S.E."/>
            <person name="Bartholomew K.A."/>
            <person name="Coutinho P.M."/>
            <person name="Erdmann S."/>
            <person name="Fowler T.J."/>
            <person name="Gathman A.C."/>
            <person name="Lombard V."/>
            <person name="Henrissat B."/>
            <person name="Knabe N."/>
            <person name="Kuees U."/>
            <person name="Lilly W.W."/>
            <person name="Lindquist E."/>
            <person name="Lucas S."/>
            <person name="Magnuson J.K."/>
            <person name="Piumi F."/>
            <person name="Raudaskoski M."/>
            <person name="Salamov A."/>
            <person name="Schmutz J."/>
            <person name="Schwarze F.W.M.R."/>
            <person name="vanKuyk P.A."/>
            <person name="Horton J.S."/>
            <person name="Grigoriev I.V."/>
            <person name="Woesten H.A.B."/>
        </authorList>
    </citation>
    <scope>NUCLEOTIDE SEQUENCE [LARGE SCALE GENOMIC DNA]</scope>
    <source>
        <strain evidence="4">H4-8 / FGSC 9210</strain>
    </source>
</reference>
<keyword evidence="1" id="KW-0472">Membrane</keyword>
<protein>
    <recommendedName>
        <fullName evidence="2">DUF6535 domain-containing protein</fullName>
    </recommendedName>
</protein>
<dbReference type="OrthoDB" id="2997626at2759"/>
<dbReference type="Pfam" id="PF20153">
    <property type="entry name" value="DUF6535"/>
    <property type="match status" value="1"/>
</dbReference>
<dbReference type="AlphaFoldDB" id="D8QLQ7"/>
<keyword evidence="1" id="KW-0812">Transmembrane</keyword>
<name>D8QLQ7_SCHCM</name>
<gene>
    <name evidence="3" type="ORF">SCHCODRAFT_238776</name>
</gene>
<dbReference type="InterPro" id="IPR045338">
    <property type="entry name" value="DUF6535"/>
</dbReference>
<evidence type="ECO:0000259" key="2">
    <source>
        <dbReference type="Pfam" id="PF20153"/>
    </source>
</evidence>
<feature type="transmembrane region" description="Helical" evidence="1">
    <location>
        <begin position="226"/>
        <end position="254"/>
    </location>
</feature>
<sequence>MTDVQDPPASGGSKTFGIHKYDPRSCLGEVHRCCLLAFAHRSPVKGAEQSRENGRRGYADKYEDDPLYEELGDEARIWRVMLDEGRIVDAAMLQRFRDHLDVDLVFAGLFSAVLTTFVVQTSQTPSTTGDTTIALLLEIIAIQRAWANDPRVDGVASFSPPPPSPSPSPWINRCWFLSLVFSLLAAFGAVVVRQWLQEYESDIAGPPKRRALVRHFRRVGLENYKVHLIVPILPMLLHVSLLLFFIGLTLYALVMQIRARLPPHFWIFYPAAKMVKRRLEGARAVIWERLQNNWKEIFKTPDAHEWDAVLDSSDALIPNSLDSMVQISSDLSVTPLVVQASSDLPINPARYDNIAFEDPHYAELLRHRILPWFINALSTRRTVFDWAPGRENELQRMACALLLVPLTHSGSGFVMYWKEVDTAQYRACVLRVFESTLSALTDLSSPPMAPNVDVTTMSITLFALSHRLLKFHPNWTLPEDVAVFGTGATVYSSLPKPPSLASLRLRPVLWHEVFLHLRYITMPMDDSPHFAIDLWRSALSEALSPGKDDQLKKRLAESSRVTLQEWLYLGPDLFEDASIIVYHLLCPQSCELHEEDRAEGNAAFDDNLGFLAVHFIGSLLTTLGYDSIDSALRTVGHPAVSAAFKSSFLVRPSLPLAKFVQPWTRLPATFAVLLFWFLAKLALATDNPDEEVTILKVLSCHATDYCEVLAEALDHDEIEVELLLKLVPTVLHDHQLAFLDISDALATSLATKLRKATGSALADVMDDFLYLNALCAARANSKEVDGEFPDASRKLHSVLLSLKPTYSWWCKRKLEGRLKDRDMPLAVALALRSPHGLEALAEIQALAWKFGFQMPLKKARTWIGIATSLAIPTSTSMLGPEAGLCTYPNL</sequence>
<feature type="domain" description="DUF6535" evidence="2">
    <location>
        <begin position="78"/>
        <end position="251"/>
    </location>
</feature>
<keyword evidence="4" id="KW-1185">Reference proteome</keyword>
<dbReference type="GeneID" id="9588651"/>
<dbReference type="EMBL" id="GL377319">
    <property type="protein sequence ID" value="EFI91151.1"/>
    <property type="molecule type" value="Genomic_DNA"/>
</dbReference>
<dbReference type="RefSeq" id="XP_003026054.1">
    <property type="nucleotide sequence ID" value="XM_003026008.1"/>
</dbReference>
<dbReference type="eggNOG" id="ENOG502SNQJ">
    <property type="taxonomic scope" value="Eukaryota"/>
</dbReference>
<dbReference type="InParanoid" id="D8QLQ7"/>
<accession>D8QLQ7</accession>
<dbReference type="KEGG" id="scm:SCHCO_02518204"/>